<evidence type="ECO:0000259" key="8">
    <source>
        <dbReference type="Pfam" id="PF01432"/>
    </source>
</evidence>
<evidence type="ECO:0000256" key="7">
    <source>
        <dbReference type="RuleBase" id="RU003435"/>
    </source>
</evidence>
<dbReference type="PANTHER" id="PTHR11804">
    <property type="entry name" value="PROTEASE M3 THIMET OLIGOPEPTIDASE-RELATED"/>
    <property type="match status" value="1"/>
</dbReference>
<name>A0A7Y7WJB1_9PSED</name>
<dbReference type="Pfam" id="PF01432">
    <property type="entry name" value="Peptidase_M3"/>
    <property type="match status" value="1"/>
</dbReference>
<evidence type="ECO:0000313" key="9">
    <source>
        <dbReference type="EMBL" id="NWB50515.1"/>
    </source>
</evidence>
<dbReference type="EMBL" id="JACAPU010000044">
    <property type="protein sequence ID" value="NWB50515.1"/>
    <property type="molecule type" value="Genomic_DNA"/>
</dbReference>
<dbReference type="Gene3D" id="1.10.1370.40">
    <property type="match status" value="1"/>
</dbReference>
<evidence type="ECO:0000256" key="5">
    <source>
        <dbReference type="ARBA" id="ARBA00022833"/>
    </source>
</evidence>
<dbReference type="AlphaFoldDB" id="A0A7Y7WJB1"/>
<dbReference type="GO" id="GO:0046872">
    <property type="term" value="F:metal ion binding"/>
    <property type="evidence" value="ECO:0007669"/>
    <property type="project" value="UniProtKB-UniRule"/>
</dbReference>
<evidence type="ECO:0000313" key="10">
    <source>
        <dbReference type="Proteomes" id="UP000582981"/>
    </source>
</evidence>
<proteinExistence type="inferred from homology"/>
<evidence type="ECO:0000256" key="2">
    <source>
        <dbReference type="ARBA" id="ARBA00022670"/>
    </source>
</evidence>
<dbReference type="Proteomes" id="UP000582981">
    <property type="component" value="Unassembled WGS sequence"/>
</dbReference>
<keyword evidence="5 7" id="KW-0862">Zinc</keyword>
<dbReference type="InterPro" id="IPR024079">
    <property type="entry name" value="MetalloPept_cat_dom_sf"/>
</dbReference>
<evidence type="ECO:0000256" key="3">
    <source>
        <dbReference type="ARBA" id="ARBA00022723"/>
    </source>
</evidence>
<dbReference type="RefSeq" id="WP_177145594.1">
    <property type="nucleotide sequence ID" value="NZ_JACAPU010000044.1"/>
</dbReference>
<accession>A0A7Y7WJB1</accession>
<comment type="cofactor">
    <cofactor evidence="7">
        <name>Zn(2+)</name>
        <dbReference type="ChEBI" id="CHEBI:29105"/>
    </cofactor>
    <text evidence="7">Binds 1 zinc ion.</text>
</comment>
<keyword evidence="4 7" id="KW-0378">Hydrolase</keyword>
<dbReference type="SUPFAM" id="SSF55486">
    <property type="entry name" value="Metalloproteases ('zincins'), catalytic domain"/>
    <property type="match status" value="1"/>
</dbReference>
<dbReference type="PANTHER" id="PTHR11804:SF84">
    <property type="entry name" value="SACCHAROLYSIN"/>
    <property type="match status" value="1"/>
</dbReference>
<dbReference type="Gene3D" id="1.10.1370.10">
    <property type="entry name" value="Neurolysin, domain 3"/>
    <property type="match status" value="1"/>
</dbReference>
<sequence>MDTVNPLLQESLELPNYSSVRVEHLIPAFNIIIQGNLCELGKIADDPDMYPDWDEFFKRTALSHACLSRLHGMVMVLSNARPGPEWGCALKYCRELYANYLRVLRQSQGLFAGYQWLASKETATSSKAMLESILGDFRLAGMHLEQRTKVQELDRHIHELESRFLENVSGANLWANRNLGSLNPDVLEGLSDEDRAAIKSCYLSKLTDWTISCDSSPEVRAVVDGVFAPLEACRINWDDPQVVNALLADAKSAVVRRSVYEASVTRAASGLYGNASVLSRLLVARTEKARLLGFANSAELQLQKLSLTSPHQVRCFLASWTARQKPGWIQEAKELRQFAMHEGQADLQPLDYAFYAKRLRGQLAGIGEKELSAYFELEQVLQGLLGLASHLFGIEFIARKELDTWDKSVRPFEVHENGMTIGYLFFDLFARDEKTTDIGVAFPANRQLPVAGLRALELPIAVLSCSLLPTLSGQPLLLKPERSRTLFREFGRCLQQLLNRDEHSGLLGINYAWESGEFFAALMEQWCCSRDFLVQIGRHHQTGEPLSHRQADSLMILLTRQKGLQEARTLMLASLAVELHQELSGPKRTSEQAYLDIVDPGHTIRECVARVSEQVLVLPEPETDNLAFSFNELVTGAGAAYFVYPWSQALAQTVFARFEDRGLFNHEEGKRLRERVFAPSASRPILASVEAFLGRTLDELTAPLPT</sequence>
<keyword evidence="3 7" id="KW-0479">Metal-binding</keyword>
<dbReference type="GO" id="GO:0006518">
    <property type="term" value="P:peptide metabolic process"/>
    <property type="evidence" value="ECO:0007669"/>
    <property type="project" value="TreeGrafter"/>
</dbReference>
<dbReference type="InterPro" id="IPR024077">
    <property type="entry name" value="Neurolysin/TOP_dom2"/>
</dbReference>
<keyword evidence="6 7" id="KW-0482">Metalloprotease</keyword>
<gene>
    <name evidence="9" type="ORF">HX829_28990</name>
</gene>
<dbReference type="InterPro" id="IPR001567">
    <property type="entry name" value="Pept_M3A_M3B_dom"/>
</dbReference>
<feature type="domain" description="Peptidase M3A/M3B catalytic" evidence="8">
    <location>
        <begin position="247"/>
        <end position="696"/>
    </location>
</feature>
<comment type="caution">
    <text evidence="9">The sequence shown here is derived from an EMBL/GenBank/DDBJ whole genome shotgun (WGS) entry which is preliminary data.</text>
</comment>
<comment type="similarity">
    <text evidence="1 7">Belongs to the peptidase M3 family.</text>
</comment>
<dbReference type="GO" id="GO:0006508">
    <property type="term" value="P:proteolysis"/>
    <property type="evidence" value="ECO:0007669"/>
    <property type="project" value="UniProtKB-KW"/>
</dbReference>
<protein>
    <recommendedName>
        <fullName evidence="8">Peptidase M3A/M3B catalytic domain-containing protein</fullName>
    </recommendedName>
</protein>
<evidence type="ECO:0000256" key="1">
    <source>
        <dbReference type="ARBA" id="ARBA00006040"/>
    </source>
</evidence>
<evidence type="ECO:0000256" key="4">
    <source>
        <dbReference type="ARBA" id="ARBA00022801"/>
    </source>
</evidence>
<evidence type="ECO:0000256" key="6">
    <source>
        <dbReference type="ARBA" id="ARBA00023049"/>
    </source>
</evidence>
<keyword evidence="2 7" id="KW-0645">Protease</keyword>
<reference evidence="9 10" key="1">
    <citation type="submission" date="2020-04" db="EMBL/GenBank/DDBJ databases">
        <title>Molecular characterization of pseudomonads from Agaricus bisporus reveal novel blotch 2 pathogens in Western Europe.</title>
        <authorList>
            <person name="Taparia T."/>
            <person name="Krijger M."/>
            <person name="Haynes E."/>
            <person name="Elpinstone J.G."/>
            <person name="Noble R."/>
            <person name="Van Der Wolf J."/>
        </authorList>
    </citation>
    <scope>NUCLEOTIDE SEQUENCE [LARGE SCALE GENOMIC DNA]</scope>
    <source>
        <strain evidence="9 10">F1001</strain>
    </source>
</reference>
<dbReference type="InterPro" id="IPR045090">
    <property type="entry name" value="Pept_M3A_M3B"/>
</dbReference>
<organism evidence="9 10">
    <name type="scientific">Pseudomonas gingeri</name>
    <dbReference type="NCBI Taxonomy" id="117681"/>
    <lineage>
        <taxon>Bacteria</taxon>
        <taxon>Pseudomonadati</taxon>
        <taxon>Pseudomonadota</taxon>
        <taxon>Gammaproteobacteria</taxon>
        <taxon>Pseudomonadales</taxon>
        <taxon>Pseudomonadaceae</taxon>
        <taxon>Pseudomonas</taxon>
    </lineage>
</organism>
<dbReference type="GO" id="GO:0004222">
    <property type="term" value="F:metalloendopeptidase activity"/>
    <property type="evidence" value="ECO:0007669"/>
    <property type="project" value="InterPro"/>
</dbReference>
<dbReference type="Gene3D" id="3.40.390.10">
    <property type="entry name" value="Collagenase (Catalytic Domain)"/>
    <property type="match status" value="1"/>
</dbReference>